<protein>
    <submittedName>
        <fullName evidence="1">Uncharacterized protein</fullName>
    </submittedName>
</protein>
<proteinExistence type="predicted"/>
<name>A0ABW8QCQ1_9FLAO</name>
<comment type="caution">
    <text evidence="1">The sequence shown here is derived from an EMBL/GenBank/DDBJ whole genome shotgun (WGS) entry which is preliminary data.</text>
</comment>
<keyword evidence="2" id="KW-1185">Reference proteome</keyword>
<dbReference type="Proteomes" id="UP001622370">
    <property type="component" value="Unassembled WGS sequence"/>
</dbReference>
<accession>A0ABW8QCQ1</accession>
<evidence type="ECO:0000313" key="2">
    <source>
        <dbReference type="Proteomes" id="UP001622370"/>
    </source>
</evidence>
<dbReference type="RefSeq" id="WP_255318120.1">
    <property type="nucleotide sequence ID" value="NZ_BOPJ01000014.1"/>
</dbReference>
<evidence type="ECO:0000313" key="1">
    <source>
        <dbReference type="EMBL" id="MFK8293678.1"/>
    </source>
</evidence>
<gene>
    <name evidence="1" type="ORF">ACI76L_07780</name>
</gene>
<reference evidence="1 2" key="1">
    <citation type="journal article" date="2016" name="Sci. Rep.">
        <title>Whole genome sequencing identifies a novel species of the genus Capnocytophaga isolated from dog and cat bite wounds in humans.</title>
        <authorList>
            <person name="Zangenah S."/>
            <person name="Abbasi N."/>
            <person name="Andersson A.F."/>
            <person name="Bergman P."/>
        </authorList>
    </citation>
    <scope>NUCLEOTIDE SEQUENCE [LARGE SCALE GENOMIC DNA]</scope>
    <source>
        <strain evidence="1 2">W5</strain>
    </source>
</reference>
<dbReference type="EMBL" id="JBJGWJ010000004">
    <property type="protein sequence ID" value="MFK8293678.1"/>
    <property type="molecule type" value="Genomic_DNA"/>
</dbReference>
<organism evidence="1 2">
    <name type="scientific">Capnocytophaga stomatis</name>
    <dbReference type="NCBI Taxonomy" id="1848904"/>
    <lineage>
        <taxon>Bacteria</taxon>
        <taxon>Pseudomonadati</taxon>
        <taxon>Bacteroidota</taxon>
        <taxon>Flavobacteriia</taxon>
        <taxon>Flavobacteriales</taxon>
        <taxon>Flavobacteriaceae</taxon>
        <taxon>Capnocytophaga</taxon>
    </lineage>
</organism>
<sequence>MEKRRMSLSKFILMIVLGIFFAYQVGYAIGKFVANYQNSISQ</sequence>